<evidence type="ECO:0008006" key="4">
    <source>
        <dbReference type="Google" id="ProtNLM"/>
    </source>
</evidence>
<accession>A0ABW3Q4I5</accession>
<sequence>MKNSLCIVGLLLYAGSALGQNDIYAGDAFRYSEVTQTGTARMRALGGNHASLGGDASSVFGNPAGLGFYNRSELSLSPSLNLVNTEARYLNQTSSNTKGNPNIVQFGLVLAGNRQSENRRWQRTALGITYNRQNSFANLFSFQGRNSNNSIVDSYVEDANSRNLTGAQMDQQYFPAPDNQANFASAAAYQLYLIDPVTNPANPNQTTYNRFDESPLYPNNQRYLPTDQRNTFSSSGATSQWTIAYAGNLDNKLYVGGSIALTRIRYDFDNDYRESLVGGQIYRSVGQTDNFSATGNGINLSLGLIYKLDPSFQIGVSATTPTFYSVKETFNSSVFTDAVNIPRVDENGQTVYFTPDNQRIDVVPNNFEYSITSPFRASAGATYFLGASKIGFITASVDYVGYQGMRASTDMYNNVQDNNEFKSDVKQSVQSTYNNAVNFRVGAEVRAGFLRFRGGVAYLPDPYKQAYRDIDRDKLLVSAGVGVRNDRFFTDLSGTYNTFKTVYSPYSQSPSAQINNQVTNVTLSAGVFF</sequence>
<dbReference type="RefSeq" id="WP_265990054.1">
    <property type="nucleotide sequence ID" value="NZ_CP110973.1"/>
</dbReference>
<comment type="caution">
    <text evidence="2">The sequence shown here is derived from an EMBL/GenBank/DDBJ whole genome shotgun (WGS) entry which is preliminary data.</text>
</comment>
<proteinExistence type="predicted"/>
<dbReference type="Proteomes" id="UP001597116">
    <property type="component" value="Unassembled WGS sequence"/>
</dbReference>
<feature type="signal peptide" evidence="1">
    <location>
        <begin position="1"/>
        <end position="19"/>
    </location>
</feature>
<dbReference type="EMBL" id="JBHTLP010000002">
    <property type="protein sequence ID" value="MFD1139991.1"/>
    <property type="molecule type" value="Genomic_DNA"/>
</dbReference>
<evidence type="ECO:0000256" key="1">
    <source>
        <dbReference type="SAM" id="SignalP"/>
    </source>
</evidence>
<protein>
    <recommendedName>
        <fullName evidence="4">Outer membrane protein transport protein (OMPP1/FadL/TodX)</fullName>
    </recommendedName>
</protein>
<evidence type="ECO:0000313" key="2">
    <source>
        <dbReference type="EMBL" id="MFD1139991.1"/>
    </source>
</evidence>
<dbReference type="SUPFAM" id="SSF56935">
    <property type="entry name" value="Porins"/>
    <property type="match status" value="1"/>
</dbReference>
<keyword evidence="3" id="KW-1185">Reference proteome</keyword>
<keyword evidence="1" id="KW-0732">Signal</keyword>
<gene>
    <name evidence="2" type="ORF">ACFQ4C_02690</name>
</gene>
<organism evidence="2 3">
    <name type="scientific">Larkinella insperata</name>
    <dbReference type="NCBI Taxonomy" id="332158"/>
    <lineage>
        <taxon>Bacteria</taxon>
        <taxon>Pseudomonadati</taxon>
        <taxon>Bacteroidota</taxon>
        <taxon>Cytophagia</taxon>
        <taxon>Cytophagales</taxon>
        <taxon>Spirosomataceae</taxon>
        <taxon>Larkinella</taxon>
    </lineage>
</organism>
<feature type="chain" id="PRO_5046597230" description="Outer membrane protein transport protein (OMPP1/FadL/TodX)" evidence="1">
    <location>
        <begin position="20"/>
        <end position="529"/>
    </location>
</feature>
<name>A0ABW3Q4I5_9BACT</name>
<dbReference type="Gene3D" id="2.40.160.60">
    <property type="entry name" value="Outer membrane protein transport protein (OMPP1/FadL/TodX)"/>
    <property type="match status" value="1"/>
</dbReference>
<evidence type="ECO:0000313" key="3">
    <source>
        <dbReference type="Proteomes" id="UP001597116"/>
    </source>
</evidence>
<reference evidence="3" key="1">
    <citation type="journal article" date="2019" name="Int. J. Syst. Evol. Microbiol.">
        <title>The Global Catalogue of Microorganisms (GCM) 10K type strain sequencing project: providing services to taxonomists for standard genome sequencing and annotation.</title>
        <authorList>
            <consortium name="The Broad Institute Genomics Platform"/>
            <consortium name="The Broad Institute Genome Sequencing Center for Infectious Disease"/>
            <person name="Wu L."/>
            <person name="Ma J."/>
        </authorList>
    </citation>
    <scope>NUCLEOTIDE SEQUENCE [LARGE SCALE GENOMIC DNA]</scope>
    <source>
        <strain evidence="3">CCUG 55608</strain>
    </source>
</reference>